<dbReference type="AlphaFoldDB" id="A0AAP2GEW3"/>
<dbReference type="RefSeq" id="WP_254092080.1">
    <property type="nucleotide sequence ID" value="NZ_JAHESC010000032.1"/>
</dbReference>
<feature type="domain" description="DUF3347" evidence="2">
    <location>
        <begin position="152"/>
        <end position="240"/>
    </location>
</feature>
<sequence>MKSISKILMAASMLLSFQSFSAQVDNSKTSTVKIYGNCGMCESAIEKAGNVKKVATVEWNKDSKIATLTYDSVKTNQDEILRRIALAGYDSEHFFAPDEAYAKLPACCHYERAKAATHKDEAMANSTINKPEAGMHDHSAMTSQDKNQLKAVYEGYFSLKDALIKSDGSAASAKAKDLLAAINAVKMETLKPEEHTVWMKVKEDVTTDAEHITETKEVSHQRDHFTTLSKNMYQLIKVSKNDAPVYYQHCPMYNDGKGADWLSKESAIKNPYYGSQMLSCGKTVETIN</sequence>
<name>A0AAP2GEW3_9BACT</name>
<organism evidence="3 4">
    <name type="scientific">Dawidia soli</name>
    <dbReference type="NCBI Taxonomy" id="2782352"/>
    <lineage>
        <taxon>Bacteria</taxon>
        <taxon>Pseudomonadati</taxon>
        <taxon>Bacteroidota</taxon>
        <taxon>Cytophagia</taxon>
        <taxon>Cytophagales</taxon>
        <taxon>Chryseotaleaceae</taxon>
        <taxon>Dawidia</taxon>
    </lineage>
</organism>
<dbReference type="EMBL" id="JAHESC010000032">
    <property type="protein sequence ID" value="MBT1688852.1"/>
    <property type="molecule type" value="Genomic_DNA"/>
</dbReference>
<comment type="caution">
    <text evidence="3">The sequence shown here is derived from an EMBL/GenBank/DDBJ whole genome shotgun (WGS) entry which is preliminary data.</text>
</comment>
<dbReference type="InterPro" id="IPR021782">
    <property type="entry name" value="DUF3347"/>
</dbReference>
<dbReference type="Gene3D" id="3.30.70.100">
    <property type="match status" value="1"/>
</dbReference>
<feature type="chain" id="PRO_5042933939" evidence="1">
    <location>
        <begin position="22"/>
        <end position="288"/>
    </location>
</feature>
<proteinExistence type="predicted"/>
<dbReference type="InterPro" id="IPR036163">
    <property type="entry name" value="HMA_dom_sf"/>
</dbReference>
<evidence type="ECO:0000256" key="1">
    <source>
        <dbReference type="SAM" id="SignalP"/>
    </source>
</evidence>
<dbReference type="Pfam" id="PF11827">
    <property type="entry name" value="DUF3347"/>
    <property type="match status" value="1"/>
</dbReference>
<evidence type="ECO:0000313" key="3">
    <source>
        <dbReference type="EMBL" id="MBT1688852.1"/>
    </source>
</evidence>
<dbReference type="InterPro" id="IPR006121">
    <property type="entry name" value="HMA_dom"/>
</dbReference>
<dbReference type="Proteomes" id="UP001319180">
    <property type="component" value="Unassembled WGS sequence"/>
</dbReference>
<dbReference type="SUPFAM" id="SSF55008">
    <property type="entry name" value="HMA, heavy metal-associated domain"/>
    <property type="match status" value="1"/>
</dbReference>
<evidence type="ECO:0000313" key="4">
    <source>
        <dbReference type="Proteomes" id="UP001319180"/>
    </source>
</evidence>
<feature type="signal peptide" evidence="1">
    <location>
        <begin position="1"/>
        <end position="21"/>
    </location>
</feature>
<accession>A0AAP2GEW3</accession>
<gene>
    <name evidence="3" type="ORF">KK078_19950</name>
</gene>
<evidence type="ECO:0000259" key="2">
    <source>
        <dbReference type="Pfam" id="PF11827"/>
    </source>
</evidence>
<dbReference type="GO" id="GO:0046872">
    <property type="term" value="F:metal ion binding"/>
    <property type="evidence" value="ECO:0007669"/>
    <property type="project" value="InterPro"/>
</dbReference>
<dbReference type="CDD" id="cd00371">
    <property type="entry name" value="HMA"/>
    <property type="match status" value="1"/>
</dbReference>
<reference evidence="3 4" key="1">
    <citation type="submission" date="2021-05" db="EMBL/GenBank/DDBJ databases">
        <title>A Polyphasic approach of four new species of the genus Ohtaekwangia: Ohtaekwangia histidinii sp. nov., Ohtaekwangia cretensis sp. nov., Ohtaekwangia indiensis sp. nov., Ohtaekwangia reichenbachii sp. nov. from diverse environment.</title>
        <authorList>
            <person name="Octaviana S."/>
        </authorList>
    </citation>
    <scope>NUCLEOTIDE SEQUENCE [LARGE SCALE GENOMIC DNA]</scope>
    <source>
        <strain evidence="3 4">PWU37</strain>
    </source>
</reference>
<keyword evidence="4" id="KW-1185">Reference proteome</keyword>
<protein>
    <submittedName>
        <fullName evidence="3">Heavy-metal-associated domain-containing protein</fullName>
    </submittedName>
</protein>
<keyword evidence="1" id="KW-0732">Signal</keyword>